<dbReference type="InterPro" id="IPR046318">
    <property type="entry name" value="DUF5344"/>
</dbReference>
<dbReference type="RefSeq" id="WP_121203755.1">
    <property type="nucleotide sequence ID" value="NZ_RBZP01000003.1"/>
</dbReference>
<keyword evidence="2" id="KW-1185">Reference proteome</keyword>
<evidence type="ECO:0000313" key="1">
    <source>
        <dbReference type="EMBL" id="RKQ34722.1"/>
    </source>
</evidence>
<reference evidence="1 2" key="1">
    <citation type="journal article" date="2016" name="Int. J. Syst. Evol. Microbiol.">
        <title>Oceanobacillus halophilus sp. nov., a novel moderately halophilic bacterium from a hypersaline lake.</title>
        <authorList>
            <person name="Amoozegar M.A."/>
            <person name="Bagheri M."/>
            <person name="Makhdoumi A."/>
            <person name="Nikou M.M."/>
            <person name="Fazeli S.A.S."/>
            <person name="Schumann P."/>
            <person name="Sproer C."/>
            <person name="Sanchez-Porro C."/>
            <person name="Ventosa A."/>
        </authorList>
    </citation>
    <scope>NUCLEOTIDE SEQUENCE [LARGE SCALE GENOMIC DNA]</scope>
    <source>
        <strain evidence="1 2">DSM 23996</strain>
    </source>
</reference>
<evidence type="ECO:0008006" key="3">
    <source>
        <dbReference type="Google" id="ProtNLM"/>
    </source>
</evidence>
<comment type="caution">
    <text evidence="1">The sequence shown here is derived from an EMBL/GenBank/DDBJ whole genome shotgun (WGS) entry which is preliminary data.</text>
</comment>
<gene>
    <name evidence="1" type="ORF">D8M06_07340</name>
</gene>
<dbReference type="Proteomes" id="UP000269301">
    <property type="component" value="Unassembled WGS sequence"/>
</dbReference>
<sequence length="92" mass="10418">MSEIKVVQSAVEKALSELRASTTALETSFAKEIQGQNQLDMVDKLNEIRQNYETILATYQALLLQNIESTSKSVETLKQTDERITSSIRQLR</sequence>
<dbReference type="AlphaFoldDB" id="A0A495A538"/>
<dbReference type="EMBL" id="RBZP01000003">
    <property type="protein sequence ID" value="RKQ34722.1"/>
    <property type="molecule type" value="Genomic_DNA"/>
</dbReference>
<evidence type="ECO:0000313" key="2">
    <source>
        <dbReference type="Proteomes" id="UP000269301"/>
    </source>
</evidence>
<accession>A0A495A538</accession>
<dbReference type="OrthoDB" id="2455619at2"/>
<organism evidence="1 2">
    <name type="scientific">Oceanobacillus halophilus</name>
    <dbReference type="NCBI Taxonomy" id="930130"/>
    <lineage>
        <taxon>Bacteria</taxon>
        <taxon>Bacillati</taxon>
        <taxon>Bacillota</taxon>
        <taxon>Bacilli</taxon>
        <taxon>Bacillales</taxon>
        <taxon>Bacillaceae</taxon>
        <taxon>Oceanobacillus</taxon>
    </lineage>
</organism>
<proteinExistence type="predicted"/>
<name>A0A495A538_9BACI</name>
<dbReference type="Pfam" id="PF17279">
    <property type="entry name" value="DUF5344"/>
    <property type="match status" value="1"/>
</dbReference>
<protein>
    <recommendedName>
        <fullName evidence="3">YwqI/YxiC family protein</fullName>
    </recommendedName>
</protein>